<dbReference type="Proteomes" id="UP000011715">
    <property type="component" value="Unassembled WGS sequence"/>
</dbReference>
<reference evidence="1" key="1">
    <citation type="submission" date="2010-05" db="EMBL/GenBank/DDBJ databases">
        <title>The Genome Sequence of Magnaporthe poae strain ATCC 64411.</title>
        <authorList>
            <consortium name="The Broad Institute Genome Sequencing Platform"/>
            <consortium name="Broad Institute Genome Sequencing Center for Infectious Disease"/>
            <person name="Ma L.-J."/>
            <person name="Dead R."/>
            <person name="Young S."/>
            <person name="Zeng Q."/>
            <person name="Koehrsen M."/>
            <person name="Alvarado L."/>
            <person name="Berlin A."/>
            <person name="Chapman S.B."/>
            <person name="Chen Z."/>
            <person name="Freedman E."/>
            <person name="Gellesch M."/>
            <person name="Goldberg J."/>
            <person name="Griggs A."/>
            <person name="Gujja S."/>
            <person name="Heilman E.R."/>
            <person name="Heiman D."/>
            <person name="Hepburn T."/>
            <person name="Howarth C."/>
            <person name="Jen D."/>
            <person name="Larson L."/>
            <person name="Mehta T."/>
            <person name="Neiman D."/>
            <person name="Pearson M."/>
            <person name="Roberts A."/>
            <person name="Saif S."/>
            <person name="Shea T."/>
            <person name="Shenoy N."/>
            <person name="Sisk P."/>
            <person name="Stolte C."/>
            <person name="Sykes S."/>
            <person name="Walk T."/>
            <person name="White J."/>
            <person name="Yandava C."/>
            <person name="Haas B."/>
            <person name="Nusbaum C."/>
            <person name="Birren B."/>
        </authorList>
    </citation>
    <scope>NUCLEOTIDE SEQUENCE</scope>
    <source>
        <strain evidence="1">ATCC 64411</strain>
    </source>
</reference>
<evidence type="ECO:0000313" key="1">
    <source>
        <dbReference type="EMBL" id="KLU92467.1"/>
    </source>
</evidence>
<evidence type="ECO:0000313" key="3">
    <source>
        <dbReference type="Proteomes" id="UP000011715"/>
    </source>
</evidence>
<dbReference type="EnsemblFungi" id="MAPG_11412T0">
    <property type="protein sequence ID" value="MAPG_11412T0"/>
    <property type="gene ID" value="MAPG_11412"/>
</dbReference>
<reference evidence="2" key="5">
    <citation type="submission" date="2015-06" db="UniProtKB">
        <authorList>
            <consortium name="EnsemblFungi"/>
        </authorList>
    </citation>
    <scope>IDENTIFICATION</scope>
    <source>
        <strain evidence="2">ATCC 64411</strain>
    </source>
</reference>
<dbReference type="AlphaFoldDB" id="A0A0C4EF74"/>
<sequence length="235" mass="26281">MFADPVCLLGPRPPPPTSSKTHPGYDLCVCMGRVICNLANEAWGNVDCDRQSSRTNNLAPQVQAPLRRMMRRLGQAPESDLWAFSKGMNGWRSVYVQPSRTMDVTYLPGEHSVITTDKKAELAYRSGGLDVPPPEPCRKNPTFMIPEGCTCPMHTTILTSLFPPPGYFFSLPRPTFSFIFLPLYQSFAFTECRTPNTAWPTTSLHSYPLGRPEGAQVERRRSRWPLGGEIGESLE</sequence>
<reference evidence="1" key="3">
    <citation type="submission" date="2011-03" db="EMBL/GenBank/DDBJ databases">
        <title>Annotation of Magnaporthe poae ATCC 64411.</title>
        <authorList>
            <person name="Ma L.-J."/>
            <person name="Dead R."/>
            <person name="Young S.K."/>
            <person name="Zeng Q."/>
            <person name="Gargeya S."/>
            <person name="Fitzgerald M."/>
            <person name="Haas B."/>
            <person name="Abouelleil A."/>
            <person name="Alvarado L."/>
            <person name="Arachchi H.M."/>
            <person name="Berlin A."/>
            <person name="Brown A."/>
            <person name="Chapman S.B."/>
            <person name="Chen Z."/>
            <person name="Dunbar C."/>
            <person name="Freedman E."/>
            <person name="Gearin G."/>
            <person name="Gellesch M."/>
            <person name="Goldberg J."/>
            <person name="Griggs A."/>
            <person name="Gujja S."/>
            <person name="Heiman D."/>
            <person name="Howarth C."/>
            <person name="Larson L."/>
            <person name="Lui A."/>
            <person name="MacDonald P.J.P."/>
            <person name="Mehta T."/>
            <person name="Montmayeur A."/>
            <person name="Murphy C."/>
            <person name="Neiman D."/>
            <person name="Pearson M."/>
            <person name="Priest M."/>
            <person name="Roberts A."/>
            <person name="Saif S."/>
            <person name="Shea T."/>
            <person name="Shenoy N."/>
            <person name="Sisk P."/>
            <person name="Stolte C."/>
            <person name="Sykes S."/>
            <person name="Yandava C."/>
            <person name="Wortman J."/>
            <person name="Nusbaum C."/>
            <person name="Birren B."/>
        </authorList>
    </citation>
    <scope>NUCLEOTIDE SEQUENCE</scope>
    <source>
        <strain evidence="1">ATCC 64411</strain>
    </source>
</reference>
<protein>
    <submittedName>
        <fullName evidence="1 2">Uncharacterized protein</fullName>
    </submittedName>
</protein>
<dbReference type="EMBL" id="ADBL01002815">
    <property type="status" value="NOT_ANNOTATED_CDS"/>
    <property type="molecule type" value="Genomic_DNA"/>
</dbReference>
<reference evidence="2" key="4">
    <citation type="journal article" date="2015" name="G3 (Bethesda)">
        <title>Genome sequences of three phytopathogenic species of the Magnaporthaceae family of fungi.</title>
        <authorList>
            <person name="Okagaki L.H."/>
            <person name="Nunes C.C."/>
            <person name="Sailsbery J."/>
            <person name="Clay B."/>
            <person name="Brown D."/>
            <person name="John T."/>
            <person name="Oh Y."/>
            <person name="Young N."/>
            <person name="Fitzgerald M."/>
            <person name="Haas B.J."/>
            <person name="Zeng Q."/>
            <person name="Young S."/>
            <person name="Adiconis X."/>
            <person name="Fan L."/>
            <person name="Levin J.Z."/>
            <person name="Mitchell T.K."/>
            <person name="Okubara P.A."/>
            <person name="Farman M.L."/>
            <person name="Kohn L.M."/>
            <person name="Birren B."/>
            <person name="Ma L.-J."/>
            <person name="Dean R.A."/>
        </authorList>
    </citation>
    <scope>NUCLEOTIDE SEQUENCE</scope>
    <source>
        <strain evidence="2">ATCC 64411 / 73-15</strain>
    </source>
</reference>
<reference evidence="3" key="2">
    <citation type="submission" date="2010-05" db="EMBL/GenBank/DDBJ databases">
        <title>The genome sequence of Magnaporthe poae strain ATCC 64411.</title>
        <authorList>
            <person name="Ma L.-J."/>
            <person name="Dead R."/>
            <person name="Young S."/>
            <person name="Zeng Q."/>
            <person name="Koehrsen M."/>
            <person name="Alvarado L."/>
            <person name="Berlin A."/>
            <person name="Chapman S.B."/>
            <person name="Chen Z."/>
            <person name="Freedman E."/>
            <person name="Gellesch M."/>
            <person name="Goldberg J."/>
            <person name="Griggs A."/>
            <person name="Gujja S."/>
            <person name="Heilman E.R."/>
            <person name="Heiman D."/>
            <person name="Hepburn T."/>
            <person name="Howarth C."/>
            <person name="Jen D."/>
            <person name="Larson L."/>
            <person name="Mehta T."/>
            <person name="Neiman D."/>
            <person name="Pearson M."/>
            <person name="Roberts A."/>
            <person name="Saif S."/>
            <person name="Shea T."/>
            <person name="Shenoy N."/>
            <person name="Sisk P."/>
            <person name="Stolte C."/>
            <person name="Sykes S."/>
            <person name="Walk T."/>
            <person name="White J."/>
            <person name="Yandava C."/>
            <person name="Haas B."/>
            <person name="Nusbaum C."/>
            <person name="Birren B."/>
        </authorList>
    </citation>
    <scope>NUCLEOTIDE SEQUENCE [LARGE SCALE GENOMIC DNA]</scope>
    <source>
        <strain evidence="3">ATCC 64411 / 73-15</strain>
    </source>
</reference>
<dbReference type="VEuPathDB" id="FungiDB:MAPG_11412"/>
<name>A0A0C4EF74_MAGP6</name>
<dbReference type="EMBL" id="GL876981">
    <property type="protein sequence ID" value="KLU92467.1"/>
    <property type="molecule type" value="Genomic_DNA"/>
</dbReference>
<evidence type="ECO:0000313" key="2">
    <source>
        <dbReference type="EnsemblFungi" id="MAPG_11412T0"/>
    </source>
</evidence>
<keyword evidence="3" id="KW-1185">Reference proteome</keyword>
<gene>
    <name evidence="1" type="ORF">MAPG_11412</name>
</gene>
<accession>A0A0C4EF74</accession>
<proteinExistence type="predicted"/>
<organism evidence="2 3">
    <name type="scientific">Magnaporthiopsis poae (strain ATCC 64411 / 73-15)</name>
    <name type="common">Kentucky bluegrass fungus</name>
    <name type="synonym">Magnaporthe poae</name>
    <dbReference type="NCBI Taxonomy" id="644358"/>
    <lineage>
        <taxon>Eukaryota</taxon>
        <taxon>Fungi</taxon>
        <taxon>Dikarya</taxon>
        <taxon>Ascomycota</taxon>
        <taxon>Pezizomycotina</taxon>
        <taxon>Sordariomycetes</taxon>
        <taxon>Sordariomycetidae</taxon>
        <taxon>Magnaporthales</taxon>
        <taxon>Magnaporthaceae</taxon>
        <taxon>Magnaporthiopsis</taxon>
    </lineage>
</organism>